<dbReference type="InterPro" id="IPR010288">
    <property type="entry name" value="EcsB_ABC"/>
</dbReference>
<keyword evidence="3" id="KW-1185">Reference proteome</keyword>
<name>A0ABT7MP31_9BACL</name>
<dbReference type="EMBL" id="JASWER010000005">
    <property type="protein sequence ID" value="MDL5376940.1"/>
    <property type="molecule type" value="Genomic_DNA"/>
</dbReference>
<organism evidence="2 3">
    <name type="scientific">Exiguobacterium mexicanum</name>
    <dbReference type="NCBI Taxonomy" id="340146"/>
    <lineage>
        <taxon>Bacteria</taxon>
        <taxon>Bacillati</taxon>
        <taxon>Bacillota</taxon>
        <taxon>Bacilli</taxon>
        <taxon>Bacillales</taxon>
        <taxon>Bacillales Family XII. Incertae Sedis</taxon>
        <taxon>Exiguobacterium</taxon>
    </lineage>
</organism>
<feature type="transmembrane region" description="Helical" evidence="1">
    <location>
        <begin position="104"/>
        <end position="127"/>
    </location>
</feature>
<evidence type="ECO:0000256" key="1">
    <source>
        <dbReference type="SAM" id="Phobius"/>
    </source>
</evidence>
<feature type="transmembrane region" description="Helical" evidence="1">
    <location>
        <begin position="133"/>
        <end position="152"/>
    </location>
</feature>
<evidence type="ECO:0000313" key="3">
    <source>
        <dbReference type="Proteomes" id="UP001230807"/>
    </source>
</evidence>
<sequence>MNEHQLFARRIRVHMTKQWKTWRLILDWTVVLYGVIPFAIFLGYQYRLLWQGEFRWVSQVPMFVWALGIGIVLLRNQFFVWIERADVTLIAKRSLIHRLKHDSLFYYAIKLGSTLLFVLLAFIPVLWLDGWPVVSISAFGISLLFLTGIHTWIRYQLTVRRSHWMLRVTVTCVTFVCMYALLSDSPLGAVVLGSGLVAFAMYIGEGWLSRHPYLSQELERSEALRTAFDRALLSTSGAIEKPSRRKRPLYRPRPNRFGTARRTSAILLYIRTPRHRNLWLRLIPLAVTGMFLVPSWFKLLIPLYVGYVMWQERQAFKQEMERHPFFRAIQERTDL</sequence>
<feature type="transmembrane region" description="Helical" evidence="1">
    <location>
        <begin position="278"/>
        <end position="297"/>
    </location>
</feature>
<keyword evidence="1" id="KW-1133">Transmembrane helix</keyword>
<dbReference type="Proteomes" id="UP001230807">
    <property type="component" value="Unassembled WGS sequence"/>
</dbReference>
<gene>
    <name evidence="2" type="ORF">QR695_07950</name>
</gene>
<feature type="transmembrane region" description="Helical" evidence="1">
    <location>
        <begin position="21"/>
        <end position="42"/>
    </location>
</feature>
<feature type="transmembrane region" description="Helical" evidence="1">
    <location>
        <begin position="62"/>
        <end position="83"/>
    </location>
</feature>
<reference evidence="2 3" key="1">
    <citation type="submission" date="2023-06" db="EMBL/GenBank/DDBJ databases">
        <title>Influencing factors and mechanism of Cr(VI) reduction by facultative anaerobic Exiguobacterium sp. PY14.</title>
        <authorList>
            <person name="Zou L."/>
        </authorList>
    </citation>
    <scope>NUCLEOTIDE SEQUENCE [LARGE SCALE GENOMIC DNA]</scope>
    <source>
        <strain evidence="2 3">PY14</strain>
    </source>
</reference>
<protein>
    <submittedName>
        <fullName evidence="2">ABC transporter permease</fullName>
    </submittedName>
</protein>
<keyword evidence="1" id="KW-0812">Transmembrane</keyword>
<feature type="transmembrane region" description="Helical" evidence="1">
    <location>
        <begin position="164"/>
        <end position="182"/>
    </location>
</feature>
<dbReference type="Pfam" id="PF05975">
    <property type="entry name" value="EcsB"/>
    <property type="match status" value="1"/>
</dbReference>
<keyword evidence="1" id="KW-0472">Membrane</keyword>
<accession>A0ABT7MP31</accession>
<dbReference type="RefSeq" id="WP_214834513.1">
    <property type="nucleotide sequence ID" value="NZ_CP183077.1"/>
</dbReference>
<comment type="caution">
    <text evidence="2">The sequence shown here is derived from an EMBL/GenBank/DDBJ whole genome shotgun (WGS) entry which is preliminary data.</text>
</comment>
<proteinExistence type="predicted"/>
<evidence type="ECO:0000313" key="2">
    <source>
        <dbReference type="EMBL" id="MDL5376940.1"/>
    </source>
</evidence>
<feature type="transmembrane region" description="Helical" evidence="1">
    <location>
        <begin position="188"/>
        <end position="208"/>
    </location>
</feature>